<dbReference type="AlphaFoldDB" id="A0A2G9ZB93"/>
<sequence>MYRPETDTFRETRRKKPRRVLWWLIGFFSLFVLLAAGAGYAVLFSSLFEVQAVEVSGGETLPREQLLAALSAQLTDSTLRGLTGPGNILFWMFRGSEPRQLYTASFAAEVTVVPRLLERKVEVAVRKLELFGVWCAAESLPARLAEASAEQGRQAGLPAQAGPCYGFDRAGTLVGEAPAAEGALILKVSDENRRSLVAGQPALPNPRWVKNLLETIAVIKAQNLPVAEFTVKPLALHEWWARLASGTLIYFSFDFVPENLSAILENFKTKPDFTKLLYLDLRVPSRVYYR</sequence>
<name>A0A2G9ZB93_9BACT</name>
<protein>
    <recommendedName>
        <fullName evidence="4">POTRA domain-containing protein</fullName>
    </recommendedName>
</protein>
<evidence type="ECO:0008006" key="4">
    <source>
        <dbReference type="Google" id="ProtNLM"/>
    </source>
</evidence>
<keyword evidence="1" id="KW-1133">Transmembrane helix</keyword>
<comment type="caution">
    <text evidence="2">The sequence shown here is derived from an EMBL/GenBank/DDBJ whole genome shotgun (WGS) entry which is preliminary data.</text>
</comment>
<proteinExistence type="predicted"/>
<dbReference type="Proteomes" id="UP000228812">
    <property type="component" value="Unassembled WGS sequence"/>
</dbReference>
<feature type="transmembrane region" description="Helical" evidence="1">
    <location>
        <begin position="20"/>
        <end position="43"/>
    </location>
</feature>
<dbReference type="EMBL" id="PCRZ01000030">
    <property type="protein sequence ID" value="PIP29880.1"/>
    <property type="molecule type" value="Genomic_DNA"/>
</dbReference>
<reference evidence="2 3" key="1">
    <citation type="submission" date="2017-09" db="EMBL/GenBank/DDBJ databases">
        <title>Depth-based differentiation of microbial function through sediment-hosted aquifers and enrichment of novel symbionts in the deep terrestrial subsurface.</title>
        <authorList>
            <person name="Probst A.J."/>
            <person name="Ladd B."/>
            <person name="Jarett J.K."/>
            <person name="Geller-Mcgrath D.E."/>
            <person name="Sieber C.M."/>
            <person name="Emerson J.B."/>
            <person name="Anantharaman K."/>
            <person name="Thomas B.C."/>
            <person name="Malmstrom R."/>
            <person name="Stieglmeier M."/>
            <person name="Klingl A."/>
            <person name="Woyke T."/>
            <person name="Ryan C.M."/>
            <person name="Banfield J.F."/>
        </authorList>
    </citation>
    <scope>NUCLEOTIDE SEQUENCE [LARGE SCALE GENOMIC DNA]</scope>
    <source>
        <strain evidence="2">CG23_combo_of_CG06-09_8_20_14_all_54_14</strain>
    </source>
</reference>
<organism evidence="2 3">
    <name type="scientific">Candidatus Jorgensenbacteria bacterium CG23_combo_of_CG06-09_8_20_14_all_54_14</name>
    <dbReference type="NCBI Taxonomy" id="1974595"/>
    <lineage>
        <taxon>Bacteria</taxon>
        <taxon>Candidatus Joergenseniibacteriota</taxon>
    </lineage>
</organism>
<accession>A0A2G9ZB93</accession>
<gene>
    <name evidence="2" type="ORF">COX26_01755</name>
</gene>
<keyword evidence="1" id="KW-0812">Transmembrane</keyword>
<evidence type="ECO:0000313" key="3">
    <source>
        <dbReference type="Proteomes" id="UP000228812"/>
    </source>
</evidence>
<evidence type="ECO:0000256" key="1">
    <source>
        <dbReference type="SAM" id="Phobius"/>
    </source>
</evidence>
<keyword evidence="1" id="KW-0472">Membrane</keyword>
<evidence type="ECO:0000313" key="2">
    <source>
        <dbReference type="EMBL" id="PIP29880.1"/>
    </source>
</evidence>